<dbReference type="EMBL" id="FOTF01000010">
    <property type="protein sequence ID" value="SFL20275.1"/>
    <property type="molecule type" value="Genomic_DNA"/>
</dbReference>
<evidence type="ECO:0000313" key="3">
    <source>
        <dbReference type="Proteomes" id="UP000199550"/>
    </source>
</evidence>
<protein>
    <submittedName>
        <fullName evidence="2">Uncharacterized protein</fullName>
    </submittedName>
</protein>
<keyword evidence="3" id="KW-1185">Reference proteome</keyword>
<proteinExistence type="predicted"/>
<sequence>MPARPYAEPLNRGPVMGELIANDCDLLPDSLGFGAQNAPFSFMRAVKAKVTNRRIKTLTARMAGSYGPIRADRPPRPMRPAGALSRE</sequence>
<gene>
    <name evidence="2" type="ORF">SAMN04488004_11060</name>
</gene>
<dbReference type="STRING" id="195913.SAMN04488004_11060"/>
<feature type="region of interest" description="Disordered" evidence="1">
    <location>
        <begin position="66"/>
        <end position="87"/>
    </location>
</feature>
<reference evidence="2 3" key="1">
    <citation type="submission" date="2016-10" db="EMBL/GenBank/DDBJ databases">
        <authorList>
            <person name="de Groot N.N."/>
        </authorList>
    </citation>
    <scope>NUCLEOTIDE SEQUENCE [LARGE SCALE GENOMIC DNA]</scope>
    <source>
        <strain evidence="2 3">DSM 16199</strain>
    </source>
</reference>
<organism evidence="2 3">
    <name type="scientific">Loktanella salsilacus</name>
    <dbReference type="NCBI Taxonomy" id="195913"/>
    <lineage>
        <taxon>Bacteria</taxon>
        <taxon>Pseudomonadati</taxon>
        <taxon>Pseudomonadota</taxon>
        <taxon>Alphaproteobacteria</taxon>
        <taxon>Rhodobacterales</taxon>
        <taxon>Roseobacteraceae</taxon>
        <taxon>Loktanella</taxon>
    </lineage>
</organism>
<accession>A0A1I4FR72</accession>
<evidence type="ECO:0000313" key="2">
    <source>
        <dbReference type="EMBL" id="SFL20275.1"/>
    </source>
</evidence>
<evidence type="ECO:0000256" key="1">
    <source>
        <dbReference type="SAM" id="MobiDB-lite"/>
    </source>
</evidence>
<name>A0A1I4FR72_9RHOB</name>
<dbReference type="AlphaFoldDB" id="A0A1I4FR72"/>
<dbReference type="Proteomes" id="UP000199550">
    <property type="component" value="Unassembled WGS sequence"/>
</dbReference>